<sequence>MLQYIKDYIRLQWYIGTCEGLKTKQLNRSIAELARNANPDYRAEKGGKWMLLVNGMLSTYGNHQFWVPYESTRCQGAEKIIGKEEYRDGKLYKRSYLVAPDLNNKMVTEYIK</sequence>
<gene>
    <name evidence="1" type="ORF">Spock_230</name>
</gene>
<organism evidence="1 2">
    <name type="scientific">Bacillus phage Spock</name>
    <dbReference type="NCBI Taxonomy" id="1406791"/>
    <lineage>
        <taxon>Viruses</taxon>
        <taxon>Duplodnaviria</taxon>
        <taxon>Heunggongvirae</taxon>
        <taxon>Uroviricota</taxon>
        <taxon>Caudoviricetes</taxon>
        <taxon>Herelleviridae</taxon>
        <taxon>Bastillevirinae</taxon>
        <taxon>Bequatrovirus</taxon>
        <taxon>Bequatrovirus spock</taxon>
    </lineage>
</organism>
<protein>
    <submittedName>
        <fullName evidence="1">Uncharacterized protein</fullName>
    </submittedName>
</protein>
<proteinExistence type="predicted"/>
<accession>U5PXA2</accession>
<dbReference type="Proteomes" id="UP000017657">
    <property type="component" value="Segment"/>
</dbReference>
<dbReference type="OrthoDB" id="38336at10239"/>
<keyword evidence="2" id="KW-1185">Reference proteome</keyword>
<dbReference type="GeneID" id="17959256"/>
<evidence type="ECO:0000313" key="2">
    <source>
        <dbReference type="Proteomes" id="UP000017657"/>
    </source>
</evidence>
<dbReference type="RefSeq" id="YP_008770454.1">
    <property type="nucleotide sequence ID" value="NC_022763.1"/>
</dbReference>
<name>U5PXA2_9CAUD</name>
<evidence type="ECO:0000313" key="1">
    <source>
        <dbReference type="EMBL" id="AGY48630.1"/>
    </source>
</evidence>
<dbReference type="KEGG" id="vg:17959256"/>
<reference evidence="1 2" key="1">
    <citation type="journal article" date="2013" name="Genome Announc.">
        <title>Complete Genome of Bacillus thuringiensis Myophage Spock.</title>
        <authorList>
            <person name="Maroun J.W."/>
            <person name="Whitcher K.J."/>
            <person name="Chamakura K.R."/>
            <person name="Kuty Everett G.F."/>
        </authorList>
    </citation>
    <scope>NUCLEOTIDE SEQUENCE [LARGE SCALE GENOMIC DNA]</scope>
</reference>
<dbReference type="EMBL" id="KF669662">
    <property type="protein sequence ID" value="AGY48630.1"/>
    <property type="molecule type" value="Genomic_DNA"/>
</dbReference>